<protein>
    <submittedName>
        <fullName evidence="3">Uncharacterized protein</fullName>
    </submittedName>
</protein>
<keyword evidence="2" id="KW-0472">Membrane</keyword>
<feature type="region of interest" description="Disordered" evidence="1">
    <location>
        <begin position="530"/>
        <end position="558"/>
    </location>
</feature>
<evidence type="ECO:0000313" key="3">
    <source>
        <dbReference type="EMBL" id="EGU81713.1"/>
    </source>
</evidence>
<sequence length="821" mass="89400">MASTEATLASQEETSSSESSERSPDGLKGGPVAGVAIGCLIAGLALGSIAAFLLLRRRRRVKPANEGFVLADQKYTEPKDGTQVIVSSSRHDAELSQFLLEATPDKDLQAELRSLSELIYQHVENYYRRPQVQADAAEVAQSLTNIGYSPEASGLQADTVAAICLSPKTSQIGLRHVLSHVIFRSLDFSSGSSLSMLPLAVATMAQRSHSAENANNPAITLARSRWRTLSALLLHPNPEERTPLPASVTEASPMALSLANEFNQFLEMFVTQDPASQQDQMNHLQAVILECTKLGYVVLSQPSDWGFVFSNSTSITKSRRIVIAQGGGGTRDYEFVRERKHLHCNLLAMPRPVLKLRHECLHLLQRRPKVLARVHNIIESAQRGLQEVCEIVERCRPEADRGGKTTFSKRMAWVLVDASEFKSQEPIVSRHHAAVLAELNFLRQIALLAPVPEPVKVKEKCGVRDEAAVFDNVALLGDLLGDVTGKLKIPIIYIHRYNDLIVCVTLAPARKPPTAQSIDPPTPTIVFSTNAESATPTTPSSLQVPQPLHRSTSSQTMHIEHAPESLPELVPVNMNSTALPKSFTSSATYDSESLAGLSLLLGDPLDWKHSPPLAPSNNGPLNRPVTAPSQGLPAQSTHNGSDQHLPLHSPYDSVSDLSQTSQRASFNCTPSRLSSNISSPYHQQHSLPIPPAATRSASQLHHMSSGHYPGQLTWSNSSSTTISSISSGLTRHEYSWIPPIAELDSSPHHVVPIVGALNHLNRNSEVSVDQKLAIQINTTPVELPAEDRLPTNMNPYCQLSVRGLTEGGEPSVNQHQHHISK</sequence>
<proteinExistence type="predicted"/>
<accession>F9FMY3</accession>
<keyword evidence="2" id="KW-1133">Transmembrane helix</keyword>
<dbReference type="OrthoDB" id="5240423at2759"/>
<feature type="compositionally biased region" description="Low complexity" evidence="1">
    <location>
        <begin position="1"/>
        <end position="18"/>
    </location>
</feature>
<name>F9FMY3_FUSOF</name>
<feature type="transmembrane region" description="Helical" evidence="2">
    <location>
        <begin position="32"/>
        <end position="55"/>
    </location>
</feature>
<keyword evidence="2" id="KW-0812">Transmembrane</keyword>
<evidence type="ECO:0000256" key="1">
    <source>
        <dbReference type="SAM" id="MobiDB-lite"/>
    </source>
</evidence>
<dbReference type="AlphaFoldDB" id="F9FMY3"/>
<gene>
    <name evidence="3" type="ORF">FOXB_07763</name>
</gene>
<feature type="compositionally biased region" description="Polar residues" evidence="1">
    <location>
        <begin position="627"/>
        <end position="642"/>
    </location>
</feature>
<feature type="compositionally biased region" description="Polar residues" evidence="1">
    <location>
        <begin position="655"/>
        <end position="686"/>
    </location>
</feature>
<feature type="compositionally biased region" description="Polar residues" evidence="1">
    <location>
        <begin position="530"/>
        <end position="557"/>
    </location>
</feature>
<dbReference type="EMBL" id="AFQF01002293">
    <property type="protein sequence ID" value="EGU81713.1"/>
    <property type="molecule type" value="Genomic_DNA"/>
</dbReference>
<dbReference type="PaxDb" id="5507-FOXG_08054P0"/>
<feature type="region of interest" description="Disordered" evidence="1">
    <location>
        <begin position="610"/>
        <end position="722"/>
    </location>
</feature>
<reference evidence="3" key="1">
    <citation type="journal article" date="2012" name="Mol. Plant Microbe Interact.">
        <title>A highly conserved effector in Fusarium oxysporum is required for full virulence on Arabidopsis.</title>
        <authorList>
            <person name="Thatcher L.F."/>
            <person name="Gardiner D.M."/>
            <person name="Kazan K."/>
            <person name="Manners J."/>
        </authorList>
    </citation>
    <scope>NUCLEOTIDE SEQUENCE [LARGE SCALE GENOMIC DNA]</scope>
    <source>
        <strain evidence="3">Fo5176</strain>
    </source>
</reference>
<feature type="region of interest" description="Disordered" evidence="1">
    <location>
        <begin position="1"/>
        <end position="28"/>
    </location>
</feature>
<evidence type="ECO:0000256" key="2">
    <source>
        <dbReference type="SAM" id="Phobius"/>
    </source>
</evidence>
<comment type="caution">
    <text evidence="3">The sequence shown here is derived from an EMBL/GenBank/DDBJ whole genome shotgun (WGS) entry which is preliminary data.</text>
</comment>
<organism evidence="3">
    <name type="scientific">Fusarium oxysporum (strain Fo5176)</name>
    <name type="common">Fusarium vascular wilt</name>
    <dbReference type="NCBI Taxonomy" id="660025"/>
    <lineage>
        <taxon>Eukaryota</taxon>
        <taxon>Fungi</taxon>
        <taxon>Dikarya</taxon>
        <taxon>Ascomycota</taxon>
        <taxon>Pezizomycotina</taxon>
        <taxon>Sordariomycetes</taxon>
        <taxon>Hypocreomycetidae</taxon>
        <taxon>Hypocreales</taxon>
        <taxon>Nectriaceae</taxon>
        <taxon>Fusarium</taxon>
        <taxon>Fusarium oxysporum species complex</taxon>
    </lineage>
</organism>